<keyword evidence="3" id="KW-1185">Reference proteome</keyword>
<feature type="transmembrane region" description="Helical" evidence="1">
    <location>
        <begin position="662"/>
        <end position="684"/>
    </location>
</feature>
<protein>
    <submittedName>
        <fullName evidence="2">Putative exporter</fullName>
    </submittedName>
</protein>
<feature type="transmembrane region" description="Helical" evidence="1">
    <location>
        <begin position="289"/>
        <end position="319"/>
    </location>
</feature>
<feature type="transmembrane region" description="Helical" evidence="1">
    <location>
        <begin position="340"/>
        <end position="358"/>
    </location>
</feature>
<gene>
    <name evidence="2" type="ORF">C8E00_105139</name>
</gene>
<comment type="caution">
    <text evidence="2">The sequence shown here is derived from an EMBL/GenBank/DDBJ whole genome shotgun (WGS) entry which is preliminary data.</text>
</comment>
<sequence>MSPLPNATRTPRYLAWAWLIVHVLCLVTLGWLLRDGLPADTRLTAMLPEDRQAPLVERASAKLGTSFEDRFVLLLHADDLSSATPALADALTDANGTAPRLNALVWRDTDLIDKDPRAALDVYRYRLLTPAIRQAIDADGGKSLIAPALQALFSPVASPDPVRDPFGLLDAWLEERTQGRVTPRDGRLGIDIDGQRFDLLIGELAASPYAPDAQQRLTTALADFKAAHPEATLLRSGLIFHAAAGAEQAKQEMSTIGLGALLGLIAVLLFVFRSAKVLLALLLPLGSGLLLALTSTLVLFGSLHLLTLAFGASLIGIAIDYALHLQSHRAIAGRAFRLRALLPGLTLGLISSLVAYLAQTLTPLPGLRQMAVFAALGLLGAWLSVVLWLPHLRLPISPTTAHLATRWEHLTRTSWHLTPGWVGVVVMLMLALCVWRLHSDDSLRLLSSSPDALLEQERIVQRHLGNDTGTHYLLVRGDDEAALLARLAALHAPLDRLQRQGVINGHADLADNVPPPTQQNANLARVRRLYQAPLDTLLARAGLPKTLAERARARLDASPVLDVATWLDTPLGEAQQRLWLGKTPHGGVAATVVLRGVEDGAGEGPLRALAESRSGVTYVDRIERLSGLLGELRTHIAEWLTLGLILLSAALTLRYRHRTWRVLLPPLGATLIVLTSFAVAGIPLNVFSQLGLLLVLGIGLDAGIFNAEHPRQAAAWLAISLSTLTSLLAFGLLAFSATPALHYLGLTCLIGLAAVWGLVYLLRPGPRGDAG</sequence>
<dbReference type="InterPro" id="IPR050545">
    <property type="entry name" value="Mycobact_MmpL"/>
</dbReference>
<organism evidence="2 3">
    <name type="scientific">Chromohalobacter marismortui</name>
    <dbReference type="NCBI Taxonomy" id="42055"/>
    <lineage>
        <taxon>Bacteria</taxon>
        <taxon>Pseudomonadati</taxon>
        <taxon>Pseudomonadota</taxon>
        <taxon>Gammaproteobacteria</taxon>
        <taxon>Oceanospirillales</taxon>
        <taxon>Halomonadaceae</taxon>
        <taxon>Chromohalobacter</taxon>
    </lineage>
</organism>
<name>A0A4R7NLL1_9GAMM</name>
<keyword evidence="1" id="KW-0812">Transmembrane</keyword>
<dbReference type="OrthoDB" id="9780358at2"/>
<dbReference type="Proteomes" id="UP000295380">
    <property type="component" value="Unassembled WGS sequence"/>
</dbReference>
<dbReference type="Gene3D" id="1.20.1640.10">
    <property type="entry name" value="Multidrug efflux transporter AcrB transmembrane domain"/>
    <property type="match status" value="2"/>
</dbReference>
<feature type="transmembrane region" description="Helical" evidence="1">
    <location>
        <begin position="370"/>
        <end position="389"/>
    </location>
</feature>
<dbReference type="SUPFAM" id="SSF82866">
    <property type="entry name" value="Multidrug efflux transporter AcrB transmembrane domain"/>
    <property type="match status" value="2"/>
</dbReference>
<reference evidence="2 3" key="1">
    <citation type="submission" date="2019-03" db="EMBL/GenBank/DDBJ databases">
        <title>Genomic Encyclopedia of Type Strains, Phase IV (KMG-IV): sequencing the most valuable type-strain genomes for metagenomic binning, comparative biology and taxonomic classification.</title>
        <authorList>
            <person name="Goeker M."/>
        </authorList>
    </citation>
    <scope>NUCLEOTIDE SEQUENCE [LARGE SCALE GENOMIC DNA]</scope>
    <source>
        <strain evidence="2 3">DSM 6770</strain>
    </source>
</reference>
<feature type="transmembrane region" description="Helical" evidence="1">
    <location>
        <begin position="258"/>
        <end position="283"/>
    </location>
</feature>
<keyword evidence="1" id="KW-0472">Membrane</keyword>
<dbReference type="PANTHER" id="PTHR33406">
    <property type="entry name" value="MEMBRANE PROTEIN MJ1562-RELATED"/>
    <property type="match status" value="1"/>
</dbReference>
<dbReference type="PANTHER" id="PTHR33406:SF13">
    <property type="entry name" value="MEMBRANE PROTEIN YDFJ"/>
    <property type="match status" value="1"/>
</dbReference>
<feature type="transmembrane region" description="Helical" evidence="1">
    <location>
        <begin position="714"/>
        <end position="735"/>
    </location>
</feature>
<evidence type="ECO:0000256" key="1">
    <source>
        <dbReference type="SAM" id="Phobius"/>
    </source>
</evidence>
<dbReference type="RefSeq" id="WP_133697844.1">
    <property type="nucleotide sequence ID" value="NZ_SOBR01000005.1"/>
</dbReference>
<evidence type="ECO:0000313" key="2">
    <source>
        <dbReference type="EMBL" id="TDU21655.1"/>
    </source>
</evidence>
<feature type="transmembrane region" description="Helical" evidence="1">
    <location>
        <begin position="415"/>
        <end position="437"/>
    </location>
</feature>
<keyword evidence="1" id="KW-1133">Transmembrane helix</keyword>
<dbReference type="AlphaFoldDB" id="A0A4R7NLL1"/>
<dbReference type="EMBL" id="SOBR01000005">
    <property type="protein sequence ID" value="TDU21655.1"/>
    <property type="molecule type" value="Genomic_DNA"/>
</dbReference>
<accession>A0A4R7NLL1</accession>
<proteinExistence type="predicted"/>
<evidence type="ECO:0000313" key="3">
    <source>
        <dbReference type="Proteomes" id="UP000295380"/>
    </source>
</evidence>
<feature type="transmembrane region" description="Helical" evidence="1">
    <location>
        <begin position="13"/>
        <end position="33"/>
    </location>
</feature>
<feature type="transmembrane region" description="Helical" evidence="1">
    <location>
        <begin position="741"/>
        <end position="762"/>
    </location>
</feature>
<feature type="transmembrane region" description="Helical" evidence="1">
    <location>
        <begin position="636"/>
        <end position="655"/>
    </location>
</feature>
<feature type="transmembrane region" description="Helical" evidence="1">
    <location>
        <begin position="690"/>
        <end position="707"/>
    </location>
</feature>
<dbReference type="GO" id="GO:0005886">
    <property type="term" value="C:plasma membrane"/>
    <property type="evidence" value="ECO:0007669"/>
    <property type="project" value="TreeGrafter"/>
</dbReference>